<keyword evidence="16" id="KW-1185">Reference proteome</keyword>
<evidence type="ECO:0000313" key="16">
    <source>
        <dbReference type="Proteomes" id="UP000317909"/>
    </source>
</evidence>
<protein>
    <recommendedName>
        <fullName evidence="4 13">Error-prone DNA polymerase</fullName>
        <ecNumber evidence="3 13">2.7.7.7</ecNumber>
    </recommendedName>
</protein>
<dbReference type="InterPro" id="IPR011708">
    <property type="entry name" value="DNA_pol3_alpha_NTPase_dom"/>
</dbReference>
<dbReference type="PANTHER" id="PTHR32294:SF4">
    <property type="entry name" value="ERROR-PRONE DNA POLYMERASE"/>
    <property type="match status" value="1"/>
</dbReference>
<dbReference type="InterPro" id="IPR029460">
    <property type="entry name" value="DNAPol_HHH"/>
</dbReference>
<evidence type="ECO:0000256" key="7">
    <source>
        <dbReference type="ARBA" id="ARBA00022695"/>
    </source>
</evidence>
<evidence type="ECO:0000256" key="9">
    <source>
        <dbReference type="ARBA" id="ARBA00022763"/>
    </source>
</evidence>
<evidence type="ECO:0000256" key="10">
    <source>
        <dbReference type="ARBA" id="ARBA00022932"/>
    </source>
</evidence>
<keyword evidence="9 13" id="KW-0227">DNA damage</keyword>
<dbReference type="Pfam" id="PF17657">
    <property type="entry name" value="DNA_pol3_finger"/>
    <property type="match status" value="1"/>
</dbReference>
<evidence type="ECO:0000256" key="1">
    <source>
        <dbReference type="ARBA" id="ARBA00004496"/>
    </source>
</evidence>
<evidence type="ECO:0000259" key="14">
    <source>
        <dbReference type="SMART" id="SM00481"/>
    </source>
</evidence>
<evidence type="ECO:0000256" key="2">
    <source>
        <dbReference type="ARBA" id="ARBA00007391"/>
    </source>
</evidence>
<evidence type="ECO:0000256" key="3">
    <source>
        <dbReference type="ARBA" id="ARBA00012417"/>
    </source>
</evidence>
<evidence type="ECO:0000256" key="8">
    <source>
        <dbReference type="ARBA" id="ARBA00022705"/>
    </source>
</evidence>
<keyword evidence="8 13" id="KW-0235">DNA replication</keyword>
<keyword evidence="10 13" id="KW-0239">DNA-directed DNA polymerase</keyword>
<comment type="function">
    <text evidence="13">DNA polymerase involved in damage-induced mutagenesis and translesion synthesis (TLS). It is not the major replicative DNA polymerase.</text>
</comment>
<dbReference type="KEGG" id="llh:I41_33140"/>
<keyword evidence="7 13" id="KW-0548">Nucleotidyltransferase</keyword>
<dbReference type="Pfam" id="PF14579">
    <property type="entry name" value="HHH_6"/>
    <property type="match status" value="1"/>
</dbReference>
<dbReference type="GO" id="GO:0005737">
    <property type="term" value="C:cytoplasm"/>
    <property type="evidence" value="ECO:0007669"/>
    <property type="project" value="UniProtKB-SubCell"/>
</dbReference>
<gene>
    <name evidence="13 15" type="primary">dnaE2</name>
    <name evidence="15" type="ORF">I41_33140</name>
</gene>
<dbReference type="GO" id="GO:0009432">
    <property type="term" value="P:SOS response"/>
    <property type="evidence" value="ECO:0007669"/>
    <property type="project" value="UniProtKB-ARBA"/>
</dbReference>
<dbReference type="GO" id="GO:0003676">
    <property type="term" value="F:nucleic acid binding"/>
    <property type="evidence" value="ECO:0007669"/>
    <property type="project" value="InterPro"/>
</dbReference>
<dbReference type="HAMAP" id="MF_01902">
    <property type="entry name" value="DNApol_error_prone"/>
    <property type="match status" value="1"/>
</dbReference>
<accession>A0A517U0G4</accession>
<dbReference type="InterPro" id="IPR004805">
    <property type="entry name" value="DnaE2/DnaE/PolC"/>
</dbReference>
<dbReference type="InterPro" id="IPR016195">
    <property type="entry name" value="Pol/histidinol_Pase-like"/>
</dbReference>
<reference evidence="15 16" key="1">
    <citation type="submission" date="2019-02" db="EMBL/GenBank/DDBJ databases">
        <title>Deep-cultivation of Planctomycetes and their phenomic and genomic characterization uncovers novel biology.</title>
        <authorList>
            <person name="Wiegand S."/>
            <person name="Jogler M."/>
            <person name="Boedeker C."/>
            <person name="Pinto D."/>
            <person name="Vollmers J."/>
            <person name="Rivas-Marin E."/>
            <person name="Kohn T."/>
            <person name="Peeters S.H."/>
            <person name="Heuer A."/>
            <person name="Rast P."/>
            <person name="Oberbeckmann S."/>
            <person name="Bunk B."/>
            <person name="Jeske O."/>
            <person name="Meyerdierks A."/>
            <person name="Storesund J.E."/>
            <person name="Kallscheuer N."/>
            <person name="Luecker S."/>
            <person name="Lage O.M."/>
            <person name="Pohl T."/>
            <person name="Merkel B.J."/>
            <person name="Hornburger P."/>
            <person name="Mueller R.-W."/>
            <person name="Bruemmer F."/>
            <person name="Labrenz M."/>
            <person name="Spormann A.M."/>
            <person name="Op den Camp H."/>
            <person name="Overmann J."/>
            <person name="Amann R."/>
            <person name="Jetten M.S.M."/>
            <person name="Mascher T."/>
            <person name="Medema M.H."/>
            <person name="Devos D.P."/>
            <person name="Kaster A.-K."/>
            <person name="Ovreas L."/>
            <person name="Rohde M."/>
            <person name="Galperin M.Y."/>
            <person name="Jogler C."/>
        </authorList>
    </citation>
    <scope>NUCLEOTIDE SEQUENCE [LARGE SCALE GENOMIC DNA]</scope>
    <source>
        <strain evidence="15 16">I41</strain>
    </source>
</reference>
<dbReference type="SMART" id="SM00481">
    <property type="entry name" value="POLIIIAc"/>
    <property type="match status" value="1"/>
</dbReference>
<dbReference type="InterPro" id="IPR003141">
    <property type="entry name" value="Pol/His_phosphatase_N"/>
</dbReference>
<dbReference type="EMBL" id="CP036339">
    <property type="protein sequence ID" value="QDT74119.1"/>
    <property type="molecule type" value="Genomic_DNA"/>
</dbReference>
<dbReference type="NCBIfam" id="NF004225">
    <property type="entry name" value="PRK05672.1"/>
    <property type="match status" value="1"/>
</dbReference>
<sequence>MPESLSNPPRWPNAYADPAEMMSSASLPSAPYAELHCRTNFSFLEGASHPDELVVAAAQLGYTALAVTDRNSLAGVVRAHSVAKDIGLKLLIGAEVTPVDAPPIVLWATDRASYGRLSRLLTLGRRRAPKGQCQLTLADLDAHREGLLAGVAPRRHLPLEVDAYRRCRDVFGDAGYLLAELHYGANDQARLDQLIGASQAARLPLVAAGDVHYHAAHRMPLQHVLSAIRCGVTVAELGPECLPNAERHLRRIDELQTIFARVPDALRRTLEIAQRCQFSLNELKYQYPQELSPPGETPMAYLRRLAWERAHDRYGAEIPPKIHQLLQRELDLIEKLKYEAFFLTVFDVVEYARNRGILCQGRGSAANSAVCYCLGVTAVDPNVHETLFERFVSAERDEPPDIDVDFEHERREEALQYLYQKYGRDRAGLAATVISYRARSAVRDVAKALGLSPDRVDELAKNVDHRSEEGLLANRCRQSGLDPDSRLGRQLVALVSQLVGFPRHLSQHVGGMVITQGPLDELVPIENAAMQDRTVIQWNKDDLDDLGILKVDCLALGMLTAIRKGFDLVEQSGGPRLSINSVPVEDPHVYEMISQADTVGVFQIESRAQMSMLPRLQPRTFYDLVIEVAIVRPGPIQGNMVHPYLRRRCGEEAATYPSPEVEHILQRTLGVPLFQEQAMQLAIEAANFTPGEADQLRRAMAAWRRPGLIDDYRRKLIDGMLSKGYAPEFAEQLFNQIRGFGEYGFPESHAASFAKLVYVSAWIKHYYPAAFAAALINSQPMGFYAPAQLVRDAREHGVEVLGIDVNASDWDCTLERRNDLFALRLGLRLVRGMPESIARTIIASRRSAPFQSVAELTARARLNRAAVQRLAEADAFQSLQLNRRTSLWQALDQPAAQEDLPLFANAVVEESMPLLPALSAREEVYADYRTAGMTLRQHPLSFLRDALRELHVTPAGELVRCPHGRHVSVAGLVLMRQRPGTAKGITFVTLEDETGTANLIIHRHTWEKYEHTARRASILVASGRLERKDQVVHVVVDRLRHAPAPPEQLTHRSRDFH</sequence>
<keyword evidence="6 13" id="KW-0808">Transferase</keyword>
<evidence type="ECO:0000313" key="15">
    <source>
        <dbReference type="EMBL" id="QDT74119.1"/>
    </source>
</evidence>
<proteinExistence type="inferred from homology"/>
<dbReference type="InterPro" id="IPR004365">
    <property type="entry name" value="NA-bd_OB_tRNA"/>
</dbReference>
<evidence type="ECO:0000256" key="4">
    <source>
        <dbReference type="ARBA" id="ARBA00017273"/>
    </source>
</evidence>
<evidence type="ECO:0000256" key="11">
    <source>
        <dbReference type="ARBA" id="ARBA00023204"/>
    </source>
</evidence>
<dbReference type="GO" id="GO:0006281">
    <property type="term" value="P:DNA repair"/>
    <property type="evidence" value="ECO:0007669"/>
    <property type="project" value="UniProtKB-UniRule"/>
</dbReference>
<dbReference type="InterPro" id="IPR040982">
    <property type="entry name" value="DNA_pol3_finger"/>
</dbReference>
<dbReference type="EC" id="2.7.7.7" evidence="3 13"/>
<evidence type="ECO:0000256" key="5">
    <source>
        <dbReference type="ARBA" id="ARBA00022490"/>
    </source>
</evidence>
<comment type="subcellular location">
    <subcellularLocation>
        <location evidence="1 13">Cytoplasm</location>
    </subcellularLocation>
</comment>
<dbReference type="GO" id="GO:0008408">
    <property type="term" value="F:3'-5' exonuclease activity"/>
    <property type="evidence" value="ECO:0007669"/>
    <property type="project" value="InterPro"/>
</dbReference>
<dbReference type="Gene3D" id="3.20.20.140">
    <property type="entry name" value="Metal-dependent hydrolases"/>
    <property type="match status" value="1"/>
</dbReference>
<dbReference type="CDD" id="cd07434">
    <property type="entry name" value="PHP_PolIIIA_DnaE2"/>
    <property type="match status" value="1"/>
</dbReference>
<dbReference type="InterPro" id="IPR004013">
    <property type="entry name" value="PHP_dom"/>
</dbReference>
<feature type="domain" description="Polymerase/histidinol phosphatase N-terminal" evidence="14">
    <location>
        <begin position="33"/>
        <end position="100"/>
    </location>
</feature>
<dbReference type="Pfam" id="PF02811">
    <property type="entry name" value="PHP"/>
    <property type="match status" value="1"/>
</dbReference>
<keyword evidence="5 13" id="KW-0963">Cytoplasm</keyword>
<evidence type="ECO:0000256" key="12">
    <source>
        <dbReference type="ARBA" id="ARBA00049244"/>
    </source>
</evidence>
<dbReference type="Gene3D" id="1.10.150.870">
    <property type="match status" value="1"/>
</dbReference>
<dbReference type="NCBIfam" id="TIGR00594">
    <property type="entry name" value="polc"/>
    <property type="match status" value="1"/>
</dbReference>
<keyword evidence="11 13" id="KW-0234">DNA repair</keyword>
<dbReference type="InterPro" id="IPR023073">
    <property type="entry name" value="DnaE2"/>
</dbReference>
<dbReference type="PANTHER" id="PTHR32294">
    <property type="entry name" value="DNA POLYMERASE III SUBUNIT ALPHA"/>
    <property type="match status" value="1"/>
</dbReference>
<dbReference type="GO" id="GO:0006260">
    <property type="term" value="P:DNA replication"/>
    <property type="evidence" value="ECO:0007669"/>
    <property type="project" value="UniProtKB-KW"/>
</dbReference>
<dbReference type="GO" id="GO:0003887">
    <property type="term" value="F:DNA-directed DNA polymerase activity"/>
    <property type="evidence" value="ECO:0007669"/>
    <property type="project" value="UniProtKB-UniRule"/>
</dbReference>
<dbReference type="CDD" id="cd04485">
    <property type="entry name" value="DnaE_OBF"/>
    <property type="match status" value="1"/>
</dbReference>
<dbReference type="RefSeq" id="WP_246133684.1">
    <property type="nucleotide sequence ID" value="NZ_CP036339.1"/>
</dbReference>
<dbReference type="Pfam" id="PF01336">
    <property type="entry name" value="tRNA_anti-codon"/>
    <property type="match status" value="1"/>
</dbReference>
<evidence type="ECO:0000256" key="6">
    <source>
        <dbReference type="ARBA" id="ARBA00022679"/>
    </source>
</evidence>
<dbReference type="AlphaFoldDB" id="A0A517U0G4"/>
<organism evidence="15 16">
    <name type="scientific">Lacipirellula limnantheis</name>
    <dbReference type="NCBI Taxonomy" id="2528024"/>
    <lineage>
        <taxon>Bacteria</taxon>
        <taxon>Pseudomonadati</taxon>
        <taxon>Planctomycetota</taxon>
        <taxon>Planctomycetia</taxon>
        <taxon>Pirellulales</taxon>
        <taxon>Lacipirellulaceae</taxon>
        <taxon>Lacipirellula</taxon>
    </lineage>
</organism>
<dbReference type="FunFam" id="1.10.150.870:FF:000002">
    <property type="entry name" value="Error-prone DNA polymerase"/>
    <property type="match status" value="1"/>
</dbReference>
<comment type="similarity">
    <text evidence="2 13">Belongs to the DNA polymerase type-C family. DnaE2 subfamily.</text>
</comment>
<name>A0A517U0G4_9BACT</name>
<dbReference type="Pfam" id="PF07733">
    <property type="entry name" value="DNA_pol3_alpha"/>
    <property type="match status" value="1"/>
</dbReference>
<evidence type="ECO:0000256" key="13">
    <source>
        <dbReference type="HAMAP-Rule" id="MF_01902"/>
    </source>
</evidence>
<comment type="catalytic activity">
    <reaction evidence="12 13">
        <text>DNA(n) + a 2'-deoxyribonucleoside 5'-triphosphate = DNA(n+1) + diphosphate</text>
        <dbReference type="Rhea" id="RHEA:22508"/>
        <dbReference type="Rhea" id="RHEA-COMP:17339"/>
        <dbReference type="Rhea" id="RHEA-COMP:17340"/>
        <dbReference type="ChEBI" id="CHEBI:33019"/>
        <dbReference type="ChEBI" id="CHEBI:61560"/>
        <dbReference type="ChEBI" id="CHEBI:173112"/>
        <dbReference type="EC" id="2.7.7.7"/>
    </reaction>
</comment>
<dbReference type="SUPFAM" id="SSF89550">
    <property type="entry name" value="PHP domain-like"/>
    <property type="match status" value="1"/>
</dbReference>
<dbReference type="Proteomes" id="UP000317909">
    <property type="component" value="Chromosome"/>
</dbReference>